<feature type="modified residue" description="4-aspartylphosphate" evidence="5 7">
    <location>
        <position position="53"/>
    </location>
</feature>
<keyword evidence="11" id="KW-1185">Reference proteome</keyword>
<evidence type="ECO:0000259" key="8">
    <source>
        <dbReference type="PROSITE" id="PS50110"/>
    </source>
</evidence>
<dbReference type="InterPro" id="IPR001789">
    <property type="entry name" value="Sig_transdc_resp-reg_receiver"/>
</dbReference>
<sequence length="354" mass="37547">MAKKVLVVDDSALMRKHIGSLLKDAGFDVILARNGQEAVEMVLASNPDVVTLDINMPEMDGLTALSQIMTARPTPTVMVSSLTNKGALATLEALAMGAVDYVAKPGGTISLSIDTIADSLVAKVKAAATAQVKGLRSRTQVTAPPVQRKPALNRIPDARKHASNSFGLVLIGVSTGGPRTLEEILPLLPADFSWPVLVVQHMPASFTAPFAVRMNSLCRLHVKEAAAIEDIQPGTIYIARGGSDMAVSERAGRLIITSKPESSKYLWHPSVDVLVASALDHVSADRLIGVQLTGMGYDGAETMAELKRRGGRTIAESEDTAVIFGMPKELIGRGGATTILPSGKIASQIDRWLR</sequence>
<evidence type="ECO:0000313" key="11">
    <source>
        <dbReference type="Proteomes" id="UP000287687"/>
    </source>
</evidence>
<evidence type="ECO:0000256" key="1">
    <source>
        <dbReference type="ARBA" id="ARBA00022490"/>
    </source>
</evidence>
<keyword evidence="1 5" id="KW-0963">Cytoplasm</keyword>
<comment type="function">
    <text evidence="5">Involved in chemotaxis. Part of a chemotaxis signal transduction system that modulates chemotaxis in response to various stimuli. Catalyzes the demethylation of specific methylglutamate residues introduced into the chemoreceptors (methyl-accepting chemotaxis proteins or MCP) by CheR. Also mediates the irreversible deamidation of specific glutamine residues to glutamic acid.</text>
</comment>
<evidence type="ECO:0000256" key="5">
    <source>
        <dbReference type="HAMAP-Rule" id="MF_00099"/>
    </source>
</evidence>
<dbReference type="RefSeq" id="WP_128440834.1">
    <property type="nucleotide sequence ID" value="NZ_SBIP01000001.1"/>
</dbReference>
<organism evidence="10 11">
    <name type="scientific">Neorhizobium lilium</name>
    <dbReference type="NCBI Taxonomy" id="2503024"/>
    <lineage>
        <taxon>Bacteria</taxon>
        <taxon>Pseudomonadati</taxon>
        <taxon>Pseudomonadota</taxon>
        <taxon>Alphaproteobacteria</taxon>
        <taxon>Hyphomicrobiales</taxon>
        <taxon>Rhizobiaceae</taxon>
        <taxon>Rhizobium/Agrobacterium group</taxon>
        <taxon>Neorhizobium</taxon>
    </lineage>
</organism>
<dbReference type="AlphaFoldDB" id="A0A444LKZ0"/>
<dbReference type="PROSITE" id="PS50110">
    <property type="entry name" value="RESPONSE_REGULATORY"/>
    <property type="match status" value="1"/>
</dbReference>
<dbReference type="PANTHER" id="PTHR42872">
    <property type="entry name" value="PROTEIN-GLUTAMATE METHYLESTERASE/PROTEIN-GLUTAMINE GLUTAMINASE"/>
    <property type="match status" value="1"/>
</dbReference>
<dbReference type="Pfam" id="PF01339">
    <property type="entry name" value="CheB_methylest"/>
    <property type="match status" value="1"/>
</dbReference>
<dbReference type="SMART" id="SM00448">
    <property type="entry name" value="REC"/>
    <property type="match status" value="1"/>
</dbReference>
<keyword evidence="3 5" id="KW-0378">Hydrolase</keyword>
<feature type="active site" evidence="5 6">
    <location>
        <position position="298"/>
    </location>
</feature>
<feature type="domain" description="Response regulatory" evidence="8">
    <location>
        <begin position="4"/>
        <end position="119"/>
    </location>
</feature>
<feature type="active site" evidence="5 6">
    <location>
        <position position="174"/>
    </location>
</feature>
<dbReference type="EC" id="3.5.1.44" evidence="5"/>
<proteinExistence type="inferred from homology"/>
<dbReference type="Proteomes" id="UP000287687">
    <property type="component" value="Unassembled WGS sequence"/>
</dbReference>
<evidence type="ECO:0000256" key="4">
    <source>
        <dbReference type="ARBA" id="ARBA00048267"/>
    </source>
</evidence>
<name>A0A444LKZ0_9HYPH</name>
<dbReference type="GO" id="GO:0005737">
    <property type="term" value="C:cytoplasm"/>
    <property type="evidence" value="ECO:0007669"/>
    <property type="project" value="UniProtKB-SubCell"/>
</dbReference>
<keyword evidence="2 5" id="KW-0145">Chemotaxis</keyword>
<gene>
    <name evidence="5 10" type="primary">cheB</name>
    <name evidence="10" type="ORF">EPK99_01350</name>
</gene>
<evidence type="ECO:0000256" key="7">
    <source>
        <dbReference type="PROSITE-ProRule" id="PRU00169"/>
    </source>
</evidence>
<comment type="similarity">
    <text evidence="5">Belongs to the CheB family.</text>
</comment>
<feature type="active site" evidence="5 6">
    <location>
        <position position="201"/>
    </location>
</feature>
<dbReference type="InterPro" id="IPR035909">
    <property type="entry name" value="CheB_C"/>
</dbReference>
<keyword evidence="5 7" id="KW-0597">Phosphoprotein</keyword>
<evidence type="ECO:0000256" key="6">
    <source>
        <dbReference type="PROSITE-ProRule" id="PRU00050"/>
    </source>
</evidence>
<dbReference type="SUPFAM" id="SSF52738">
    <property type="entry name" value="Methylesterase CheB, C-terminal domain"/>
    <property type="match status" value="1"/>
</dbReference>
<dbReference type="GO" id="GO:0000156">
    <property type="term" value="F:phosphorelay response regulator activity"/>
    <property type="evidence" value="ECO:0007669"/>
    <property type="project" value="InterPro"/>
</dbReference>
<dbReference type="GO" id="GO:0008168">
    <property type="term" value="F:methyltransferase activity"/>
    <property type="evidence" value="ECO:0007669"/>
    <property type="project" value="UniProtKB-KW"/>
</dbReference>
<dbReference type="PIRSF" id="PIRSF000876">
    <property type="entry name" value="RR_chemtxs_CheB"/>
    <property type="match status" value="1"/>
</dbReference>
<dbReference type="PROSITE" id="PS50122">
    <property type="entry name" value="CHEB"/>
    <property type="match status" value="1"/>
</dbReference>
<dbReference type="GO" id="GO:0032259">
    <property type="term" value="P:methylation"/>
    <property type="evidence" value="ECO:0007669"/>
    <property type="project" value="UniProtKB-KW"/>
</dbReference>
<dbReference type="InterPro" id="IPR011006">
    <property type="entry name" value="CheY-like_superfamily"/>
</dbReference>
<evidence type="ECO:0000259" key="9">
    <source>
        <dbReference type="PROSITE" id="PS50122"/>
    </source>
</evidence>
<dbReference type="NCBIfam" id="NF001965">
    <property type="entry name" value="PRK00742.1"/>
    <property type="match status" value="1"/>
</dbReference>
<reference evidence="10 11" key="1">
    <citation type="submission" date="2019-01" db="EMBL/GenBank/DDBJ databases">
        <title>The draft genome of Rhizobium sp. 24NR.</title>
        <authorList>
            <person name="Liu L."/>
            <person name="Liang L."/>
            <person name="Shi S."/>
            <person name="Xu L."/>
            <person name="Wang X."/>
            <person name="Li L."/>
            <person name="Zhang X."/>
        </authorList>
    </citation>
    <scope>NUCLEOTIDE SEQUENCE [LARGE SCALE GENOMIC DNA]</scope>
    <source>
        <strain evidence="10 11">24NR</strain>
    </source>
</reference>
<dbReference type="EMBL" id="SBIP01000001">
    <property type="protein sequence ID" value="RWX81007.1"/>
    <property type="molecule type" value="Genomic_DNA"/>
</dbReference>
<feature type="domain" description="CheB-type methylesterase" evidence="9">
    <location>
        <begin position="162"/>
        <end position="354"/>
    </location>
</feature>
<comment type="subcellular location">
    <subcellularLocation>
        <location evidence="5">Cytoplasm</location>
    </subcellularLocation>
</comment>
<dbReference type="OrthoDB" id="9793421at2"/>
<evidence type="ECO:0000256" key="3">
    <source>
        <dbReference type="ARBA" id="ARBA00022801"/>
    </source>
</evidence>
<dbReference type="CDD" id="cd17541">
    <property type="entry name" value="REC_CheB-like"/>
    <property type="match status" value="1"/>
</dbReference>
<keyword evidence="10" id="KW-0489">Methyltransferase</keyword>
<dbReference type="Gene3D" id="3.40.50.2300">
    <property type="match status" value="1"/>
</dbReference>
<dbReference type="GO" id="GO:0008984">
    <property type="term" value="F:protein-glutamate methylesterase activity"/>
    <property type="evidence" value="ECO:0007669"/>
    <property type="project" value="UniProtKB-UniRule"/>
</dbReference>
<dbReference type="Gene3D" id="3.40.50.180">
    <property type="entry name" value="Methylesterase CheB, C-terminal domain"/>
    <property type="match status" value="1"/>
</dbReference>
<accession>A0A444LKZ0</accession>
<keyword evidence="10" id="KW-0808">Transferase</keyword>
<comment type="domain">
    <text evidence="5">Contains a C-terminal catalytic domain, and an N-terminal region which modulates catalytic activity.</text>
</comment>
<dbReference type="InterPro" id="IPR000673">
    <property type="entry name" value="Sig_transdc_resp-reg_Me-estase"/>
</dbReference>
<dbReference type="InterPro" id="IPR008248">
    <property type="entry name" value="CheB-like"/>
</dbReference>
<dbReference type="HAMAP" id="MF_00099">
    <property type="entry name" value="CheB_chemtxs"/>
    <property type="match status" value="1"/>
</dbReference>
<comment type="caution">
    <text evidence="10">The sequence shown here is derived from an EMBL/GenBank/DDBJ whole genome shotgun (WGS) entry which is preliminary data.</text>
</comment>
<dbReference type="Pfam" id="PF00072">
    <property type="entry name" value="Response_reg"/>
    <property type="match status" value="1"/>
</dbReference>
<evidence type="ECO:0000313" key="10">
    <source>
        <dbReference type="EMBL" id="RWX81007.1"/>
    </source>
</evidence>
<dbReference type="GO" id="GO:0050568">
    <property type="term" value="F:protein-glutamine glutaminase activity"/>
    <property type="evidence" value="ECO:0007669"/>
    <property type="project" value="UniProtKB-UniRule"/>
</dbReference>
<evidence type="ECO:0000256" key="2">
    <source>
        <dbReference type="ARBA" id="ARBA00022500"/>
    </source>
</evidence>
<comment type="catalytic activity">
    <reaction evidence="5">
        <text>L-glutaminyl-[protein] + H2O = L-glutamyl-[protein] + NH4(+)</text>
        <dbReference type="Rhea" id="RHEA:16441"/>
        <dbReference type="Rhea" id="RHEA-COMP:10207"/>
        <dbReference type="Rhea" id="RHEA-COMP:10208"/>
        <dbReference type="ChEBI" id="CHEBI:15377"/>
        <dbReference type="ChEBI" id="CHEBI:28938"/>
        <dbReference type="ChEBI" id="CHEBI:29973"/>
        <dbReference type="ChEBI" id="CHEBI:30011"/>
        <dbReference type="EC" id="3.5.1.44"/>
    </reaction>
</comment>
<dbReference type="GO" id="GO:0006935">
    <property type="term" value="P:chemotaxis"/>
    <property type="evidence" value="ECO:0007669"/>
    <property type="project" value="UniProtKB-UniRule"/>
</dbReference>
<dbReference type="CDD" id="cd16432">
    <property type="entry name" value="CheB_Rec"/>
    <property type="match status" value="1"/>
</dbReference>
<dbReference type="PANTHER" id="PTHR42872:SF6">
    <property type="entry name" value="PROTEIN-GLUTAMATE METHYLESTERASE_PROTEIN-GLUTAMINE GLUTAMINASE"/>
    <property type="match status" value="1"/>
</dbReference>
<protein>
    <recommendedName>
        <fullName evidence="5">Protein-glutamate methylesterase/protein-glutamine glutaminase</fullName>
        <ecNumber evidence="5">3.1.1.61</ecNumber>
        <ecNumber evidence="5">3.5.1.44</ecNumber>
    </recommendedName>
</protein>
<dbReference type="SUPFAM" id="SSF52172">
    <property type="entry name" value="CheY-like"/>
    <property type="match status" value="1"/>
</dbReference>
<comment type="catalytic activity">
    <reaction evidence="4 5">
        <text>[protein]-L-glutamate 5-O-methyl ester + H2O = L-glutamyl-[protein] + methanol + H(+)</text>
        <dbReference type="Rhea" id="RHEA:23236"/>
        <dbReference type="Rhea" id="RHEA-COMP:10208"/>
        <dbReference type="Rhea" id="RHEA-COMP:10311"/>
        <dbReference type="ChEBI" id="CHEBI:15377"/>
        <dbReference type="ChEBI" id="CHEBI:15378"/>
        <dbReference type="ChEBI" id="CHEBI:17790"/>
        <dbReference type="ChEBI" id="CHEBI:29973"/>
        <dbReference type="ChEBI" id="CHEBI:82795"/>
        <dbReference type="EC" id="3.1.1.61"/>
    </reaction>
</comment>
<comment type="PTM">
    <text evidence="5">Phosphorylated by CheA. Phosphorylation of the N-terminal regulatory domain activates the methylesterase activity.</text>
</comment>
<dbReference type="EC" id="3.1.1.61" evidence="5"/>